<dbReference type="EMBL" id="ACUX02000007">
    <property type="protein sequence ID" value="EEZ61219.1"/>
    <property type="molecule type" value="Genomic_DNA"/>
</dbReference>
<evidence type="ECO:0000256" key="3">
    <source>
        <dbReference type="ARBA" id="ARBA00022448"/>
    </source>
</evidence>
<feature type="transmembrane region" description="Helical" evidence="8">
    <location>
        <begin position="137"/>
        <end position="168"/>
    </location>
</feature>
<dbReference type="PANTHER" id="PTHR30269">
    <property type="entry name" value="TRANSMEMBRANE PROTEIN YFCA"/>
    <property type="match status" value="1"/>
</dbReference>
<sequence length="252" mass="25687">MDPITLIIVCPLVFLAGVVDAIAGGGGLVSLTAYLLAGLPAHTAIATNKLSSTVGTAAATFRFMRGGFVKLKPAIPAVIGALAGSAIGARLALLTPDGIFQIVLIVSLPLVAIAVLRKPDLGASKAEDVPLHRRLAVILAISLTVGVYDGFYGPGTGTFMLLAFVVFGKLGIKEASGETKIANLASNVAALITFLHAGVVWIGLGLIAAAFSIIGNYIGAGLVLKGGTKIVRPIIIVVISLLFIKVIADLVM</sequence>
<dbReference type="AlphaFoldDB" id="D0WH32"/>
<evidence type="ECO:0000256" key="8">
    <source>
        <dbReference type="RuleBase" id="RU363041"/>
    </source>
</evidence>
<dbReference type="Pfam" id="PF01925">
    <property type="entry name" value="TauE"/>
    <property type="match status" value="1"/>
</dbReference>
<dbReference type="PANTHER" id="PTHR30269:SF0">
    <property type="entry name" value="MEMBRANE TRANSPORTER PROTEIN YFCA-RELATED"/>
    <property type="match status" value="1"/>
</dbReference>
<comment type="caution">
    <text evidence="9">The sequence shown here is derived from an EMBL/GenBank/DDBJ whole genome shotgun (WGS) entry which is preliminary data.</text>
</comment>
<dbReference type="STRING" id="649764.HMPREF0762_01297"/>
<keyword evidence="6 8" id="KW-1133">Transmembrane helix</keyword>
<evidence type="ECO:0000313" key="9">
    <source>
        <dbReference type="EMBL" id="EEZ61219.1"/>
    </source>
</evidence>
<gene>
    <name evidence="9" type="ORF">HMPREF0762_01297</name>
</gene>
<dbReference type="InterPro" id="IPR052017">
    <property type="entry name" value="TSUP"/>
</dbReference>
<accession>D0WH32</accession>
<feature type="transmembrane region" description="Helical" evidence="8">
    <location>
        <begin position="230"/>
        <end position="248"/>
    </location>
</feature>
<keyword evidence="4 8" id="KW-1003">Cell membrane</keyword>
<dbReference type="GO" id="GO:0005886">
    <property type="term" value="C:plasma membrane"/>
    <property type="evidence" value="ECO:0007669"/>
    <property type="project" value="UniProtKB-SubCell"/>
</dbReference>
<keyword evidence="3" id="KW-0813">Transport</keyword>
<evidence type="ECO:0000256" key="2">
    <source>
        <dbReference type="ARBA" id="ARBA00009142"/>
    </source>
</evidence>
<feature type="transmembrane region" description="Helical" evidence="8">
    <location>
        <begin position="188"/>
        <end position="218"/>
    </location>
</feature>
<dbReference type="GeneID" id="85007806"/>
<dbReference type="InterPro" id="IPR002781">
    <property type="entry name" value="TM_pro_TauE-like"/>
</dbReference>
<organism evidence="9 10">
    <name type="scientific">Slackia exigua (strain ATCC 700122 / DSM 15923 / CIP 105133 / JCM 11022 / KCTC 5966 / S-7)</name>
    <dbReference type="NCBI Taxonomy" id="649764"/>
    <lineage>
        <taxon>Bacteria</taxon>
        <taxon>Bacillati</taxon>
        <taxon>Actinomycetota</taxon>
        <taxon>Coriobacteriia</taxon>
        <taxon>Eggerthellales</taxon>
        <taxon>Eggerthellaceae</taxon>
        <taxon>Slackia</taxon>
    </lineage>
</organism>
<feature type="transmembrane region" description="Helical" evidence="8">
    <location>
        <begin position="71"/>
        <end position="93"/>
    </location>
</feature>
<dbReference type="RefSeq" id="WP_006362552.1">
    <property type="nucleotide sequence ID" value="NZ_GG700630.1"/>
</dbReference>
<keyword evidence="10" id="KW-1185">Reference proteome</keyword>
<dbReference type="eggNOG" id="COG0730">
    <property type="taxonomic scope" value="Bacteria"/>
</dbReference>
<comment type="similarity">
    <text evidence="2 8">Belongs to the 4-toluene sulfonate uptake permease (TSUP) (TC 2.A.102) family.</text>
</comment>
<evidence type="ECO:0000256" key="1">
    <source>
        <dbReference type="ARBA" id="ARBA00004651"/>
    </source>
</evidence>
<proteinExistence type="inferred from homology"/>
<dbReference type="OrthoDB" id="554695at2"/>
<evidence type="ECO:0000313" key="10">
    <source>
        <dbReference type="Proteomes" id="UP000006001"/>
    </source>
</evidence>
<name>D0WH32_SLAES</name>
<comment type="subcellular location">
    <subcellularLocation>
        <location evidence="1 8">Cell membrane</location>
        <topology evidence="1 8">Multi-pass membrane protein</topology>
    </subcellularLocation>
</comment>
<keyword evidence="7 8" id="KW-0472">Membrane</keyword>
<evidence type="ECO:0000256" key="5">
    <source>
        <dbReference type="ARBA" id="ARBA00022692"/>
    </source>
</evidence>
<dbReference type="Proteomes" id="UP000006001">
    <property type="component" value="Unassembled WGS sequence"/>
</dbReference>
<reference evidence="9" key="1">
    <citation type="submission" date="2009-10" db="EMBL/GenBank/DDBJ databases">
        <authorList>
            <person name="Weinstock G."/>
            <person name="Sodergren E."/>
            <person name="Clifton S."/>
            <person name="Fulton L."/>
            <person name="Fulton B."/>
            <person name="Courtney L."/>
            <person name="Fronick C."/>
            <person name="Harrison M."/>
            <person name="Strong C."/>
            <person name="Farmer C."/>
            <person name="Delahaunty K."/>
            <person name="Markovic C."/>
            <person name="Hall O."/>
            <person name="Minx P."/>
            <person name="Tomlinson C."/>
            <person name="Mitreva M."/>
            <person name="Nelson J."/>
            <person name="Hou S."/>
            <person name="Wollam A."/>
            <person name="Pepin K.H."/>
            <person name="Johnson M."/>
            <person name="Bhonagiri V."/>
            <person name="Nash W.E."/>
            <person name="Warren W."/>
            <person name="Chinwalla A."/>
            <person name="Mardis E.R."/>
            <person name="Wilson R.K."/>
        </authorList>
    </citation>
    <scope>NUCLEOTIDE SEQUENCE [LARGE SCALE GENOMIC DNA]</scope>
    <source>
        <strain evidence="9">ATCC 700122</strain>
    </source>
</reference>
<protein>
    <recommendedName>
        <fullName evidence="8">Probable membrane transporter protein</fullName>
    </recommendedName>
</protein>
<evidence type="ECO:0000256" key="6">
    <source>
        <dbReference type="ARBA" id="ARBA00022989"/>
    </source>
</evidence>
<keyword evidence="5 8" id="KW-0812">Transmembrane</keyword>
<evidence type="ECO:0000256" key="7">
    <source>
        <dbReference type="ARBA" id="ARBA00023136"/>
    </source>
</evidence>
<feature type="transmembrane region" description="Helical" evidence="8">
    <location>
        <begin position="99"/>
        <end position="116"/>
    </location>
</feature>
<evidence type="ECO:0000256" key="4">
    <source>
        <dbReference type="ARBA" id="ARBA00022475"/>
    </source>
</evidence>
<dbReference type="HOGENOM" id="CLU_045498_2_3_11"/>